<sequence length="316" mass="35966">MVPVRFDVTTLSASAQLLAWRERVGQFVDVEVSRARTQIPFNAWFDRYAVGDYVFVNCYSDHVALERSIGRISRDNARSITFHVFFRGEPATILRHRGNRHDAPADVGVLAADLEQPLRWARQLSWHANIFVPARRLQAQFIDPGILHGRCLVVGSPDVLLITEMTRAYARDVRQMTVQEAHFRLERIIDLIGNAYGKDLGLGPSAQAVARERAMNRARRYIHEHLFESDLTPERVLRVSGLSRASLYRLFEHQGGLAAYIRDLRLRAAATDLVRLPDLPIKDIAYSVGFKSASDFSRAFRRAFDTTPQELRGELI</sequence>
<dbReference type="SMART" id="SM00342">
    <property type="entry name" value="HTH_ARAC"/>
    <property type="match status" value="1"/>
</dbReference>
<reference evidence="5 6" key="1">
    <citation type="submission" date="2015-03" db="EMBL/GenBank/DDBJ databases">
        <title>Draft Genome Sequence of Burkholderia andropogonis type strain ICMP2807, isolated from Sorghum bicolor.</title>
        <authorList>
            <person name="Lopes-Santos L."/>
            <person name="Castro D.B."/>
            <person name="Ottoboni L.M."/>
            <person name="Park D."/>
            <person name="Weirc B.S."/>
            <person name="Destefano S.A."/>
        </authorList>
    </citation>
    <scope>NUCLEOTIDE SEQUENCE [LARGE SCALE GENOMIC DNA]</scope>
    <source>
        <strain evidence="5 6">ICMP2807</strain>
    </source>
</reference>
<name>A0A0F5JYA4_9BURK</name>
<dbReference type="PROSITE" id="PS01124">
    <property type="entry name" value="HTH_ARAC_FAMILY_2"/>
    <property type="match status" value="1"/>
</dbReference>
<dbReference type="InterPro" id="IPR050204">
    <property type="entry name" value="AraC_XylS_family_regulators"/>
</dbReference>
<dbReference type="GO" id="GO:0003700">
    <property type="term" value="F:DNA-binding transcription factor activity"/>
    <property type="evidence" value="ECO:0007669"/>
    <property type="project" value="InterPro"/>
</dbReference>
<keyword evidence="1" id="KW-0805">Transcription regulation</keyword>
<dbReference type="AlphaFoldDB" id="A0A0F5JYA4"/>
<evidence type="ECO:0000313" key="5">
    <source>
        <dbReference type="EMBL" id="KKB62866.1"/>
    </source>
</evidence>
<dbReference type="PROSITE" id="PS00041">
    <property type="entry name" value="HTH_ARAC_FAMILY_1"/>
    <property type="match status" value="1"/>
</dbReference>
<protein>
    <recommendedName>
        <fullName evidence="4">HTH araC/xylS-type domain-containing protein</fullName>
    </recommendedName>
</protein>
<dbReference type="InterPro" id="IPR009057">
    <property type="entry name" value="Homeodomain-like_sf"/>
</dbReference>
<comment type="caution">
    <text evidence="5">The sequence shown here is derived from an EMBL/GenBank/DDBJ whole genome shotgun (WGS) entry which is preliminary data.</text>
</comment>
<proteinExistence type="predicted"/>
<keyword evidence="2" id="KW-0238">DNA-binding</keyword>
<evidence type="ECO:0000256" key="3">
    <source>
        <dbReference type="ARBA" id="ARBA00023163"/>
    </source>
</evidence>
<dbReference type="Proteomes" id="UP000033618">
    <property type="component" value="Unassembled WGS sequence"/>
</dbReference>
<keyword evidence="3" id="KW-0804">Transcription</keyword>
<dbReference type="STRING" id="28092.WM40_14900"/>
<dbReference type="EMBL" id="LAQU01000015">
    <property type="protein sequence ID" value="KKB62866.1"/>
    <property type="molecule type" value="Genomic_DNA"/>
</dbReference>
<dbReference type="PANTHER" id="PTHR46796">
    <property type="entry name" value="HTH-TYPE TRANSCRIPTIONAL ACTIVATOR RHAS-RELATED"/>
    <property type="match status" value="1"/>
</dbReference>
<dbReference type="PRINTS" id="PR00032">
    <property type="entry name" value="HTHARAC"/>
</dbReference>
<dbReference type="InterPro" id="IPR018062">
    <property type="entry name" value="HTH_AraC-typ_CS"/>
</dbReference>
<dbReference type="InterPro" id="IPR018060">
    <property type="entry name" value="HTH_AraC"/>
</dbReference>
<dbReference type="PATRIC" id="fig|28092.6.peg.3520"/>
<evidence type="ECO:0000256" key="2">
    <source>
        <dbReference type="ARBA" id="ARBA00023125"/>
    </source>
</evidence>
<dbReference type="SUPFAM" id="SSF46689">
    <property type="entry name" value="Homeodomain-like"/>
    <property type="match status" value="1"/>
</dbReference>
<keyword evidence="6" id="KW-1185">Reference proteome</keyword>
<evidence type="ECO:0000259" key="4">
    <source>
        <dbReference type="PROSITE" id="PS01124"/>
    </source>
</evidence>
<evidence type="ECO:0000313" key="6">
    <source>
        <dbReference type="Proteomes" id="UP000033618"/>
    </source>
</evidence>
<gene>
    <name evidence="5" type="ORF">WM40_14900</name>
</gene>
<dbReference type="PANTHER" id="PTHR46796:SF6">
    <property type="entry name" value="ARAC SUBFAMILY"/>
    <property type="match status" value="1"/>
</dbReference>
<feature type="domain" description="HTH araC/xylS-type" evidence="4">
    <location>
        <begin position="216"/>
        <end position="314"/>
    </location>
</feature>
<organism evidence="5 6">
    <name type="scientific">Robbsia andropogonis</name>
    <dbReference type="NCBI Taxonomy" id="28092"/>
    <lineage>
        <taxon>Bacteria</taxon>
        <taxon>Pseudomonadati</taxon>
        <taxon>Pseudomonadota</taxon>
        <taxon>Betaproteobacteria</taxon>
        <taxon>Burkholderiales</taxon>
        <taxon>Burkholderiaceae</taxon>
        <taxon>Robbsia</taxon>
    </lineage>
</organism>
<evidence type="ECO:0000256" key="1">
    <source>
        <dbReference type="ARBA" id="ARBA00023015"/>
    </source>
</evidence>
<dbReference type="GO" id="GO:0043565">
    <property type="term" value="F:sequence-specific DNA binding"/>
    <property type="evidence" value="ECO:0007669"/>
    <property type="project" value="InterPro"/>
</dbReference>
<accession>A0A0F5JYA4</accession>
<dbReference type="InterPro" id="IPR020449">
    <property type="entry name" value="Tscrpt_reg_AraC-type_HTH"/>
</dbReference>
<dbReference type="Pfam" id="PF12833">
    <property type="entry name" value="HTH_18"/>
    <property type="match status" value="1"/>
</dbReference>
<dbReference type="Gene3D" id="1.10.10.60">
    <property type="entry name" value="Homeodomain-like"/>
    <property type="match status" value="1"/>
</dbReference>